<dbReference type="Pfam" id="PF13821">
    <property type="entry name" value="DUF4187"/>
    <property type="match status" value="1"/>
</dbReference>
<feature type="compositionally biased region" description="Basic and acidic residues" evidence="1">
    <location>
        <begin position="108"/>
        <end position="128"/>
    </location>
</feature>
<dbReference type="PANTHER" id="PTHR21032:SF0">
    <property type="entry name" value="G PATCH DOMAIN-CONTAINING PROTEIN 11"/>
    <property type="match status" value="1"/>
</dbReference>
<dbReference type="SMART" id="SM00443">
    <property type="entry name" value="G_patch"/>
    <property type="match status" value="1"/>
</dbReference>
<reference evidence="3" key="1">
    <citation type="submission" date="2021-06" db="EMBL/GenBank/DDBJ databases">
        <authorList>
            <consortium name="DOE Joint Genome Institute"/>
            <person name="Mondo S.J."/>
            <person name="Amses K.R."/>
            <person name="Simmons D.R."/>
            <person name="Longcore J.E."/>
            <person name="Seto K."/>
            <person name="Alves G.H."/>
            <person name="Bonds A.E."/>
            <person name="Quandt C.A."/>
            <person name="Davis W.J."/>
            <person name="Chang Y."/>
            <person name="Letcher P.M."/>
            <person name="Powell M.J."/>
            <person name="Kuo A."/>
            <person name="Labutti K."/>
            <person name="Pangilinan J."/>
            <person name="Andreopoulos W."/>
            <person name="Tritt A."/>
            <person name="Riley R."/>
            <person name="Hundley H."/>
            <person name="Johnson J."/>
            <person name="Lipzen A."/>
            <person name="Barry K."/>
            <person name="Berbee M.L."/>
            <person name="Buchler N.E."/>
            <person name="Grigoriev I.V."/>
            <person name="Spatafora J.W."/>
            <person name="Stajich J.E."/>
            <person name="James T.Y."/>
        </authorList>
    </citation>
    <scope>NUCLEOTIDE SEQUENCE</scope>
    <source>
        <strain evidence="3">AG</strain>
    </source>
</reference>
<dbReference type="AlphaFoldDB" id="A0AAD5EK04"/>
<evidence type="ECO:0000313" key="4">
    <source>
        <dbReference type="Proteomes" id="UP001206595"/>
    </source>
</evidence>
<dbReference type="GO" id="GO:0000776">
    <property type="term" value="C:kinetochore"/>
    <property type="evidence" value="ECO:0007669"/>
    <property type="project" value="TreeGrafter"/>
</dbReference>
<dbReference type="PROSITE" id="PS50174">
    <property type="entry name" value="G_PATCH"/>
    <property type="match status" value="1"/>
</dbReference>
<evidence type="ECO:0000256" key="1">
    <source>
        <dbReference type="SAM" id="MobiDB-lite"/>
    </source>
</evidence>
<dbReference type="Proteomes" id="UP001206595">
    <property type="component" value="Unassembled WGS sequence"/>
</dbReference>
<sequence length="291" mass="33524">MASDNDEEDYMSLKFLEEPEDQKELSYVEKRKKALREQEKKAYIKPRRVLEEEARQEGLKKELDDKNKGMKMLMKMGFKQGMTLGKESGITKPIEVELKSGRGGIGHDAQEKRLREEELERELAKKPKIDPDQYREQIAARKREGQLQRWIIAAARIIEKLDRDKEMDFNILWLLNPSNIPEVDPEDIGEAELAGSPVAEDISKSADDTLAGKAEAEPIATTENDHVQQLRKLTDDEKEELSEIQARSLTEQLSDLVSYLRTNYYYCFWCGAKYADEEDLKNCPGPAEDDH</sequence>
<dbReference type="PANTHER" id="PTHR21032">
    <property type="entry name" value="G PATCH DOMAIN-CONTAINING PROTEIN 11"/>
    <property type="match status" value="1"/>
</dbReference>
<feature type="region of interest" description="Disordered" evidence="1">
    <location>
        <begin position="98"/>
        <end position="128"/>
    </location>
</feature>
<dbReference type="InterPro" id="IPR039249">
    <property type="entry name" value="GPATCH11"/>
</dbReference>
<name>A0AAD5EK04_UMBRA</name>
<dbReference type="InterPro" id="IPR025239">
    <property type="entry name" value="DUF4187"/>
</dbReference>
<reference evidence="3" key="2">
    <citation type="journal article" date="2022" name="Proc. Natl. Acad. Sci. U.S.A.">
        <title>Diploid-dominant life cycles characterize the early evolution of Fungi.</title>
        <authorList>
            <person name="Amses K.R."/>
            <person name="Simmons D.R."/>
            <person name="Longcore J.E."/>
            <person name="Mondo S.J."/>
            <person name="Seto K."/>
            <person name="Jeronimo G.H."/>
            <person name="Bonds A.E."/>
            <person name="Quandt C.A."/>
            <person name="Davis W.J."/>
            <person name="Chang Y."/>
            <person name="Federici B.A."/>
            <person name="Kuo A."/>
            <person name="LaButti K."/>
            <person name="Pangilinan J."/>
            <person name="Andreopoulos W."/>
            <person name="Tritt A."/>
            <person name="Riley R."/>
            <person name="Hundley H."/>
            <person name="Johnson J."/>
            <person name="Lipzen A."/>
            <person name="Barry K."/>
            <person name="Lang B.F."/>
            <person name="Cuomo C.A."/>
            <person name="Buchler N.E."/>
            <person name="Grigoriev I.V."/>
            <person name="Spatafora J.W."/>
            <person name="Stajich J.E."/>
            <person name="James T.Y."/>
        </authorList>
    </citation>
    <scope>NUCLEOTIDE SEQUENCE</scope>
    <source>
        <strain evidence="3">AG</strain>
    </source>
</reference>
<dbReference type="GeneID" id="75910752"/>
<dbReference type="GO" id="GO:0003676">
    <property type="term" value="F:nucleic acid binding"/>
    <property type="evidence" value="ECO:0007669"/>
    <property type="project" value="InterPro"/>
</dbReference>
<dbReference type="Pfam" id="PF01585">
    <property type="entry name" value="G-patch"/>
    <property type="match status" value="1"/>
</dbReference>
<accession>A0AAD5EK04</accession>
<dbReference type="SMART" id="SM01173">
    <property type="entry name" value="DUF4187"/>
    <property type="match status" value="1"/>
</dbReference>
<organism evidence="3 4">
    <name type="scientific">Umbelopsis ramanniana AG</name>
    <dbReference type="NCBI Taxonomy" id="1314678"/>
    <lineage>
        <taxon>Eukaryota</taxon>
        <taxon>Fungi</taxon>
        <taxon>Fungi incertae sedis</taxon>
        <taxon>Mucoromycota</taxon>
        <taxon>Mucoromycotina</taxon>
        <taxon>Umbelopsidomycetes</taxon>
        <taxon>Umbelopsidales</taxon>
        <taxon>Umbelopsidaceae</taxon>
        <taxon>Umbelopsis</taxon>
    </lineage>
</organism>
<protein>
    <recommendedName>
        <fullName evidence="2">G-patch domain-containing protein</fullName>
    </recommendedName>
</protein>
<evidence type="ECO:0000313" key="3">
    <source>
        <dbReference type="EMBL" id="KAI8584396.1"/>
    </source>
</evidence>
<dbReference type="RefSeq" id="XP_051449400.1">
    <property type="nucleotide sequence ID" value="XM_051585404.1"/>
</dbReference>
<dbReference type="InterPro" id="IPR000467">
    <property type="entry name" value="G_patch_dom"/>
</dbReference>
<proteinExistence type="predicted"/>
<comment type="caution">
    <text evidence="3">The sequence shown here is derived from an EMBL/GenBank/DDBJ whole genome shotgun (WGS) entry which is preliminary data.</text>
</comment>
<feature type="domain" description="G-patch" evidence="2">
    <location>
        <begin position="65"/>
        <end position="110"/>
    </location>
</feature>
<gene>
    <name evidence="3" type="ORF">K450DRAFT_219671</name>
</gene>
<evidence type="ECO:0000259" key="2">
    <source>
        <dbReference type="PROSITE" id="PS50174"/>
    </source>
</evidence>
<keyword evidence="4" id="KW-1185">Reference proteome</keyword>
<dbReference type="EMBL" id="MU620893">
    <property type="protein sequence ID" value="KAI8584396.1"/>
    <property type="molecule type" value="Genomic_DNA"/>
</dbReference>